<comment type="caution">
    <text evidence="6">The sequence shown here is derived from an EMBL/GenBank/DDBJ whole genome shotgun (WGS) entry which is preliminary data.</text>
</comment>
<evidence type="ECO:0000256" key="4">
    <source>
        <dbReference type="RuleBase" id="RU364043"/>
    </source>
</evidence>
<dbReference type="GeneID" id="60695224"/>
<dbReference type="EC" id="3.6.1.-" evidence="4"/>
<dbReference type="RefSeq" id="WP_024894113.1">
    <property type="nucleotide sequence ID" value="NZ_DAIAWO010000104.1"/>
</dbReference>
<reference evidence="6 7" key="1">
    <citation type="journal article" date="2016" name="Int. J. Mol. Sci.">
        <title>Comparative genomics of the extreme acidophile Acidithiobacillus thiooxidans reveals intraspecific divergence and niche adaptation.</title>
        <authorList>
            <person name="Zhang X."/>
            <person name="Feng X."/>
            <person name="Tao J."/>
            <person name="Ma L."/>
            <person name="Xiao Y."/>
            <person name="Liang Y."/>
            <person name="Liu X."/>
            <person name="Yin H."/>
        </authorList>
    </citation>
    <scope>NUCLEOTIDE SEQUENCE [LARGE SCALE GENOMIC DNA]</scope>
    <source>
        <strain evidence="6 7">A02</strain>
    </source>
</reference>
<dbReference type="eggNOG" id="COG1051">
    <property type="taxonomic scope" value="Bacteria"/>
</dbReference>
<dbReference type="STRING" id="930.GCA_002079865_01282"/>
<dbReference type="GO" id="GO:0017110">
    <property type="term" value="F:nucleoside diphosphate phosphatase activity"/>
    <property type="evidence" value="ECO:0007669"/>
    <property type="project" value="InterPro"/>
</dbReference>
<dbReference type="CDD" id="cd03675">
    <property type="entry name" value="NUDIX_Hydrolase"/>
    <property type="match status" value="1"/>
</dbReference>
<dbReference type="AlphaFoldDB" id="A0A1C2JB43"/>
<organism evidence="6 7">
    <name type="scientific">Acidithiobacillus thiooxidans</name>
    <name type="common">Thiobacillus thiooxidans</name>
    <dbReference type="NCBI Taxonomy" id="930"/>
    <lineage>
        <taxon>Bacteria</taxon>
        <taxon>Pseudomonadati</taxon>
        <taxon>Pseudomonadota</taxon>
        <taxon>Acidithiobacillia</taxon>
        <taxon>Acidithiobacillales</taxon>
        <taxon>Acidithiobacillaceae</taxon>
        <taxon>Acidithiobacillus</taxon>
    </lineage>
</organism>
<dbReference type="Pfam" id="PF00293">
    <property type="entry name" value="NUDIX"/>
    <property type="match status" value="1"/>
</dbReference>
<evidence type="ECO:0000256" key="1">
    <source>
        <dbReference type="ARBA" id="ARBA00007608"/>
    </source>
</evidence>
<evidence type="ECO:0000256" key="3">
    <source>
        <dbReference type="ARBA" id="ARBA00015552"/>
    </source>
</evidence>
<comment type="subunit">
    <text evidence="2 4">Monomer.</text>
</comment>
<comment type="similarity">
    <text evidence="1 4">Belongs to the Nudix hydrolase family. NudJ subfamily.</text>
</comment>
<dbReference type="InterPro" id="IPR033713">
    <property type="entry name" value="NudJ"/>
</dbReference>
<dbReference type="PANTHER" id="PTHR43222">
    <property type="entry name" value="NUDIX HYDROLASE 23"/>
    <property type="match status" value="1"/>
</dbReference>
<dbReference type="SUPFAM" id="SSF55811">
    <property type="entry name" value="Nudix"/>
    <property type="match status" value="1"/>
</dbReference>
<sequence>MVWKPHVTVAAIVEQDGRFLLVEEMVEGRRCFNQPAGHWDPGETLLDAVVRETLEETAYAFEPEYLTGIYHWEHPAKDLTYLRFAFGGKLGDQRPDYTLDTGIIGPVWMTPAEIQAQSGHLRNVMVQRCMADYLAGNRYPLEILHSLTD</sequence>
<dbReference type="GO" id="GO:0017111">
    <property type="term" value="F:ribonucleoside triphosphate phosphatase activity"/>
    <property type="evidence" value="ECO:0007669"/>
    <property type="project" value="InterPro"/>
</dbReference>
<dbReference type="PANTHER" id="PTHR43222:SF11">
    <property type="entry name" value="PHOSPHATASE NUDJ"/>
    <property type="match status" value="1"/>
</dbReference>
<dbReference type="Proteomes" id="UP000094893">
    <property type="component" value="Unassembled WGS sequence"/>
</dbReference>
<gene>
    <name evidence="4" type="primary">nudJ</name>
    <name evidence="6" type="ORF">A6P07_01070</name>
</gene>
<dbReference type="GO" id="GO:0004787">
    <property type="term" value="F:thiamine diphosphate phosphatase activity"/>
    <property type="evidence" value="ECO:0007669"/>
    <property type="project" value="InterPro"/>
</dbReference>
<name>A0A1C2JB43_ACITH</name>
<protein>
    <recommendedName>
        <fullName evidence="3 4">Phosphatase NudJ</fullName>
        <ecNumber evidence="4">3.6.1.-</ecNumber>
    </recommendedName>
</protein>
<dbReference type="EMBL" id="LWSA01000011">
    <property type="protein sequence ID" value="OCX77045.1"/>
    <property type="molecule type" value="Genomic_DNA"/>
</dbReference>
<evidence type="ECO:0000259" key="5">
    <source>
        <dbReference type="PROSITE" id="PS51462"/>
    </source>
</evidence>
<dbReference type="Gene3D" id="3.90.79.10">
    <property type="entry name" value="Nucleoside Triphosphate Pyrophosphohydrolase"/>
    <property type="match status" value="1"/>
</dbReference>
<dbReference type="InterPro" id="IPR015797">
    <property type="entry name" value="NUDIX_hydrolase-like_dom_sf"/>
</dbReference>
<proteinExistence type="inferred from homology"/>
<evidence type="ECO:0000256" key="2">
    <source>
        <dbReference type="ARBA" id="ARBA00011245"/>
    </source>
</evidence>
<evidence type="ECO:0000313" key="7">
    <source>
        <dbReference type="Proteomes" id="UP000094893"/>
    </source>
</evidence>
<keyword evidence="4 6" id="KW-0378">Hydrolase</keyword>
<evidence type="ECO:0000313" key="6">
    <source>
        <dbReference type="EMBL" id="OCX77045.1"/>
    </source>
</evidence>
<accession>A0A1C2JB43</accession>
<keyword evidence="4" id="KW-0460">Magnesium</keyword>
<dbReference type="InterPro" id="IPR000086">
    <property type="entry name" value="NUDIX_hydrolase_dom"/>
</dbReference>
<feature type="domain" description="Nudix hydrolase" evidence="5">
    <location>
        <begin position="2"/>
        <end position="131"/>
    </location>
</feature>
<dbReference type="PROSITE" id="PS51462">
    <property type="entry name" value="NUDIX"/>
    <property type="match status" value="1"/>
</dbReference>
<comment type="cofactor">
    <cofactor evidence="4">
        <name>Mg(2+)</name>
        <dbReference type="ChEBI" id="CHEBI:18420"/>
    </cofactor>
</comment>